<name>A0A6V6Z8N7_9FLAO</name>
<evidence type="ECO:0000313" key="1">
    <source>
        <dbReference type="EMBL" id="CAD0008147.1"/>
    </source>
</evidence>
<organism evidence="1 2">
    <name type="scientific">Flavobacterium salmonis</name>
    <dbReference type="NCBI Taxonomy" id="2654844"/>
    <lineage>
        <taxon>Bacteria</taxon>
        <taxon>Pseudomonadati</taxon>
        <taxon>Bacteroidota</taxon>
        <taxon>Flavobacteriia</taxon>
        <taxon>Flavobacteriales</taxon>
        <taxon>Flavobacteriaceae</taxon>
        <taxon>Flavobacterium</taxon>
    </lineage>
</organism>
<evidence type="ECO:0000313" key="2">
    <source>
        <dbReference type="Proteomes" id="UP000530060"/>
    </source>
</evidence>
<reference evidence="1 2" key="1">
    <citation type="submission" date="2020-06" db="EMBL/GenBank/DDBJ databases">
        <authorList>
            <person name="Criscuolo A."/>
        </authorList>
    </citation>
    <scope>NUCLEOTIDE SEQUENCE [LARGE SCALE GENOMIC DNA]</scope>
    <source>
        <strain evidence="2">CIP 111411</strain>
    </source>
</reference>
<accession>A0A6V6Z8N7</accession>
<sequence>MITLFSQITSCQNIQKKEIQPKKFNSEDLELYDLINDVKSIKLIHIDEHIAGINSSQIYKGQYMGIVDTIKITFNKKGNIIKSSIMRYSIKNMLPNNPAVRHDKVLLDSTFNKHGFEDNFFDYKKYIDSNRRLKISDKYINYSYNEIGDCILIKYKEEYNSRNKEDGYSYFQYEYDDKNNWIKRTIYYNEDKKEIREQTIREITYY</sequence>
<keyword evidence="2" id="KW-1185">Reference proteome</keyword>
<dbReference type="EMBL" id="CAIJDP010000086">
    <property type="protein sequence ID" value="CAD0008147.1"/>
    <property type="molecule type" value="Genomic_DNA"/>
</dbReference>
<dbReference type="Proteomes" id="UP000530060">
    <property type="component" value="Unassembled WGS sequence"/>
</dbReference>
<dbReference type="RefSeq" id="WP_180910299.1">
    <property type="nucleotide sequence ID" value="NZ_CAIJDP010000086.1"/>
</dbReference>
<proteinExistence type="predicted"/>
<dbReference type="AlphaFoldDB" id="A0A6V6Z8N7"/>
<comment type="caution">
    <text evidence="1">The sequence shown here is derived from an EMBL/GenBank/DDBJ whole genome shotgun (WGS) entry which is preliminary data.</text>
</comment>
<protein>
    <submittedName>
        <fullName evidence="1">Uncharacterized protein</fullName>
    </submittedName>
</protein>
<gene>
    <name evidence="1" type="ORF">FLAT13_04222</name>
</gene>